<dbReference type="InterPro" id="IPR002104">
    <property type="entry name" value="Integrase_catalytic"/>
</dbReference>
<dbReference type="Gene3D" id="1.10.150.130">
    <property type="match status" value="1"/>
</dbReference>
<evidence type="ECO:0000256" key="2">
    <source>
        <dbReference type="ARBA" id="ARBA00022908"/>
    </source>
</evidence>
<dbReference type="Gene3D" id="1.10.443.10">
    <property type="entry name" value="Intergrase catalytic core"/>
    <property type="match status" value="1"/>
</dbReference>
<comment type="similarity">
    <text evidence="1">Belongs to the 'phage' integrase family.</text>
</comment>
<dbReference type="InterPro" id="IPR050808">
    <property type="entry name" value="Phage_Integrase"/>
</dbReference>
<dbReference type="Gene3D" id="3.30.160.390">
    <property type="entry name" value="Integrase, DNA-binding domain"/>
    <property type="match status" value="1"/>
</dbReference>
<dbReference type="InterPro" id="IPR038488">
    <property type="entry name" value="Integrase_DNA-bd_sf"/>
</dbReference>
<organism evidence="5 6">
    <name type="scientific">Escherichia coli</name>
    <dbReference type="NCBI Taxonomy" id="562"/>
    <lineage>
        <taxon>Bacteria</taxon>
        <taxon>Pseudomonadati</taxon>
        <taxon>Pseudomonadota</taxon>
        <taxon>Gammaproteobacteria</taxon>
        <taxon>Enterobacterales</taxon>
        <taxon>Enterobacteriaceae</taxon>
        <taxon>Escherichia</taxon>
    </lineage>
</organism>
<dbReference type="EMBL" id="CP056794">
    <property type="protein sequence ID" value="QLY96816.1"/>
    <property type="molecule type" value="Genomic_DNA"/>
</dbReference>
<evidence type="ECO:0000256" key="1">
    <source>
        <dbReference type="ARBA" id="ARBA00008857"/>
    </source>
</evidence>
<dbReference type="InterPro" id="IPR011010">
    <property type="entry name" value="DNA_brk_join_enz"/>
</dbReference>
<dbReference type="GO" id="GO:0003677">
    <property type="term" value="F:DNA binding"/>
    <property type="evidence" value="ECO:0007669"/>
    <property type="project" value="UniProtKB-KW"/>
</dbReference>
<gene>
    <name evidence="5" type="ORF">HV109_09340</name>
</gene>
<dbReference type="GO" id="GO:0015074">
    <property type="term" value="P:DNA integration"/>
    <property type="evidence" value="ECO:0007669"/>
    <property type="project" value="UniProtKB-KW"/>
</dbReference>
<dbReference type="Pfam" id="PF00589">
    <property type="entry name" value="Phage_integrase"/>
    <property type="match status" value="1"/>
</dbReference>
<reference evidence="5 6" key="1">
    <citation type="submission" date="2020-06" db="EMBL/GenBank/DDBJ databases">
        <title>REHAB project genomes.</title>
        <authorList>
            <person name="Shaw L.P."/>
        </authorList>
    </citation>
    <scope>NUCLEOTIDE SEQUENCE [LARGE SCALE GENOMIC DNA]</scope>
    <source>
        <strain evidence="5 6">RHBSTW-00177</strain>
    </source>
</reference>
<dbReference type="Pfam" id="PF13356">
    <property type="entry name" value="Arm-DNA-bind_3"/>
    <property type="match status" value="1"/>
</dbReference>
<dbReference type="AlphaFoldDB" id="A0A7H9N8L1"/>
<evidence type="ECO:0000313" key="6">
    <source>
        <dbReference type="Proteomes" id="UP000512182"/>
    </source>
</evidence>
<dbReference type="InterPro" id="IPR025166">
    <property type="entry name" value="Integrase_DNA_bind_dom"/>
</dbReference>
<keyword evidence="2" id="KW-0229">DNA integration</keyword>
<sequence>MQKSFRFTNSSIKALPANTDTRSTELEVSDTEVIGLKCLSGRTGNKRFLLRYTFHGTKKSISIGRFPEIDVGTARQIARRHKEAIALGNDPKAERDNYRAMPMLSEFFHQSYVPFIKRHKKSWDKDVQRFTQYIEPRLGKIRYCDLRAREIQQVLFDMLEGRIHGQQYAPSTCNRALAILKTMGRYALRQDVLEKNEADKIPLLKENNQRTRFFDADEIRRILDAAVRYPNKAAGGLIAMLLLTGTRKSEMLNVMHKHVDRDNRSLFIPYTKNGRSRTVYLSEAALSIIDSIPRVGSNPYLFAIKDNGKPISEPRWAYEKILAECGIDKSEVCFHTTRHSVASLLVSSGQYSLYDVKAQLAHASIQSTERYAKLTPERMRQTGQGVTDLLLNTVTAGNNDDFSTP</sequence>
<dbReference type="PANTHER" id="PTHR30629">
    <property type="entry name" value="PROPHAGE INTEGRASE"/>
    <property type="match status" value="1"/>
</dbReference>
<name>A0A7H9N8L1_ECOLX</name>
<keyword evidence="4" id="KW-0233">DNA recombination</keyword>
<dbReference type="PROSITE" id="PS51898">
    <property type="entry name" value="TYR_RECOMBINASE"/>
    <property type="match status" value="1"/>
</dbReference>
<dbReference type="Proteomes" id="UP000512182">
    <property type="component" value="Chromosome"/>
</dbReference>
<dbReference type="InterPro" id="IPR013762">
    <property type="entry name" value="Integrase-like_cat_sf"/>
</dbReference>
<proteinExistence type="inferred from homology"/>
<evidence type="ECO:0000256" key="4">
    <source>
        <dbReference type="ARBA" id="ARBA00023172"/>
    </source>
</evidence>
<dbReference type="InterPro" id="IPR010998">
    <property type="entry name" value="Integrase_recombinase_N"/>
</dbReference>
<protein>
    <submittedName>
        <fullName evidence="5">Site-specific integrase</fullName>
    </submittedName>
</protein>
<accession>A0A7H9N8L1</accession>
<keyword evidence="3" id="KW-0238">DNA-binding</keyword>
<dbReference type="GO" id="GO:0006310">
    <property type="term" value="P:DNA recombination"/>
    <property type="evidence" value="ECO:0007669"/>
    <property type="project" value="UniProtKB-KW"/>
</dbReference>
<dbReference type="SUPFAM" id="SSF56349">
    <property type="entry name" value="DNA breaking-rejoining enzymes"/>
    <property type="match status" value="1"/>
</dbReference>
<dbReference type="PANTHER" id="PTHR30629:SF2">
    <property type="entry name" value="PROPHAGE INTEGRASE INTS-RELATED"/>
    <property type="match status" value="1"/>
</dbReference>
<evidence type="ECO:0000313" key="5">
    <source>
        <dbReference type="EMBL" id="QLY96816.1"/>
    </source>
</evidence>
<evidence type="ECO:0000256" key="3">
    <source>
        <dbReference type="ARBA" id="ARBA00023125"/>
    </source>
</evidence>
<dbReference type="RefSeq" id="WP_097466154.1">
    <property type="nucleotide sequence ID" value="NZ_JAPTPX010000039.1"/>
</dbReference>
<dbReference type="CDD" id="cd00796">
    <property type="entry name" value="INT_Rci_Hp1_C"/>
    <property type="match status" value="1"/>
</dbReference>